<dbReference type="SUPFAM" id="SSF52266">
    <property type="entry name" value="SGNH hydrolase"/>
    <property type="match status" value="1"/>
</dbReference>
<feature type="domain" description="SGNH hydrolase-type esterase" evidence="1">
    <location>
        <begin position="140"/>
        <end position="306"/>
    </location>
</feature>
<dbReference type="AlphaFoldDB" id="A0A8J6R470"/>
<keyword evidence="4" id="KW-1185">Reference proteome</keyword>
<dbReference type="Gene3D" id="2.60.120.260">
    <property type="entry name" value="Galactose-binding domain-like"/>
    <property type="match status" value="1"/>
</dbReference>
<evidence type="ECO:0000313" key="3">
    <source>
        <dbReference type="EMBL" id="MBD1391225.1"/>
    </source>
</evidence>
<accession>A0A8J6R470</accession>
<dbReference type="CDD" id="cd01831">
    <property type="entry name" value="Endoglucanase_E_like"/>
    <property type="match status" value="1"/>
</dbReference>
<dbReference type="InterPro" id="IPR013830">
    <property type="entry name" value="SGNH_hydro"/>
</dbReference>
<dbReference type="PANTHER" id="PTHR37834">
    <property type="entry name" value="GDSL-LIKE LIPASE/ACYLHYDROLASE DOMAIN PROTEIN (AFU_ORTHOLOGUE AFUA_2G00620)"/>
    <property type="match status" value="1"/>
</dbReference>
<dbReference type="InterPro" id="IPR052762">
    <property type="entry name" value="PCW_deacetylase/CE"/>
</dbReference>
<dbReference type="Pfam" id="PF13472">
    <property type="entry name" value="Lipase_GDSL_2"/>
    <property type="match status" value="1"/>
</dbReference>
<evidence type="ECO:0000313" key="4">
    <source>
        <dbReference type="Proteomes" id="UP000638014"/>
    </source>
</evidence>
<dbReference type="EMBL" id="JACXAF010000031">
    <property type="protein sequence ID" value="MBD1391225.1"/>
    <property type="molecule type" value="Genomic_DNA"/>
</dbReference>
<dbReference type="Gene3D" id="3.40.50.1110">
    <property type="entry name" value="SGNH hydrolase"/>
    <property type="match status" value="1"/>
</dbReference>
<dbReference type="InterPro" id="IPR037461">
    <property type="entry name" value="CtCE2-like_dom"/>
</dbReference>
<dbReference type="Proteomes" id="UP000638014">
    <property type="component" value="Unassembled WGS sequence"/>
</dbReference>
<dbReference type="GO" id="GO:0052689">
    <property type="term" value="F:carboxylic ester hydrolase activity"/>
    <property type="evidence" value="ECO:0007669"/>
    <property type="project" value="InterPro"/>
</dbReference>
<protein>
    <recommendedName>
        <fullName evidence="5">SGNH hydrolase-type esterase domain-containing protein</fullName>
    </recommendedName>
</protein>
<dbReference type="RefSeq" id="WP_191146283.1">
    <property type="nucleotide sequence ID" value="NZ_JACXAF010000031.1"/>
</dbReference>
<dbReference type="InterPro" id="IPR040794">
    <property type="entry name" value="CE2_N"/>
</dbReference>
<evidence type="ECO:0008006" key="5">
    <source>
        <dbReference type="Google" id="ProtNLM"/>
    </source>
</evidence>
<evidence type="ECO:0000259" key="2">
    <source>
        <dbReference type="Pfam" id="PF17996"/>
    </source>
</evidence>
<dbReference type="Pfam" id="PF17996">
    <property type="entry name" value="CE2_N"/>
    <property type="match status" value="1"/>
</dbReference>
<gene>
    <name evidence="3" type="ORF">IC617_17500</name>
</gene>
<dbReference type="PANTHER" id="PTHR37834:SF2">
    <property type="entry name" value="ESTERASE, SGNH HYDROLASE-TYPE"/>
    <property type="match status" value="1"/>
</dbReference>
<evidence type="ECO:0000259" key="1">
    <source>
        <dbReference type="Pfam" id="PF13472"/>
    </source>
</evidence>
<comment type="caution">
    <text evidence="3">The sequence shown here is derived from an EMBL/GenBank/DDBJ whole genome shotgun (WGS) entry which is preliminary data.</text>
</comment>
<name>A0A8J6R470_9GAMM</name>
<sequence>MNPLIINADHSALHYCGRFDHSVAGQASHSWPYTGIRVQLQAEQVRLLLTQEQGIAPVPSYYDVFINDRWLRTICCQPSQNQYLLCDGDDNLPQEGFELGLYRRTESLTGVSHFVGLELFRSDAAPTASPATPRPRKIEFYGDSISCGYGNESAAAGYQPAHSNACKAFPALVAKQLNADASVVAYSGEGIYRRFDGNEKFSLPNFYQQCHFYSDARWELASWAADAVVINLGTNDFVAGMADQDKFVTAYSNFIHDLANHYPATPIFVVLAPNQMVADCLQQATYLKQVVNNGKTLGIPCHYVEVATLADGLSGSDNHPNLEQHQYIADHLSTAITETLGC</sequence>
<organism evidence="3 4">
    <name type="scientific">Neiella litorisoli</name>
    <dbReference type="NCBI Taxonomy" id="2771431"/>
    <lineage>
        <taxon>Bacteria</taxon>
        <taxon>Pseudomonadati</taxon>
        <taxon>Pseudomonadota</taxon>
        <taxon>Gammaproteobacteria</taxon>
        <taxon>Alteromonadales</taxon>
        <taxon>Echinimonadaceae</taxon>
        <taxon>Neiella</taxon>
    </lineage>
</organism>
<feature type="domain" description="Carbohydrate esterase 2 N-terminal" evidence="2">
    <location>
        <begin position="15"/>
        <end position="119"/>
    </location>
</feature>
<reference evidence="3" key="1">
    <citation type="submission" date="2020-09" db="EMBL/GenBank/DDBJ databases">
        <title>A novel bacterium of genus Neiella, isolated from South China Sea.</title>
        <authorList>
            <person name="Huang H."/>
            <person name="Mo K."/>
            <person name="Hu Y."/>
        </authorList>
    </citation>
    <scope>NUCLEOTIDE SEQUENCE</scope>
    <source>
        <strain evidence="3">HB171785</strain>
    </source>
</reference>
<dbReference type="InterPro" id="IPR036514">
    <property type="entry name" value="SGNH_hydro_sf"/>
</dbReference>
<proteinExistence type="predicted"/>